<dbReference type="InterPro" id="IPR007877">
    <property type="entry name" value="DUF707"/>
</dbReference>
<proteinExistence type="predicted"/>
<organism evidence="1 2">
    <name type="scientific">Carnegiea gigantea</name>
    <dbReference type="NCBI Taxonomy" id="171969"/>
    <lineage>
        <taxon>Eukaryota</taxon>
        <taxon>Viridiplantae</taxon>
        <taxon>Streptophyta</taxon>
        <taxon>Embryophyta</taxon>
        <taxon>Tracheophyta</taxon>
        <taxon>Spermatophyta</taxon>
        <taxon>Magnoliopsida</taxon>
        <taxon>eudicotyledons</taxon>
        <taxon>Gunneridae</taxon>
        <taxon>Pentapetalae</taxon>
        <taxon>Caryophyllales</taxon>
        <taxon>Cactineae</taxon>
        <taxon>Cactaceae</taxon>
        <taxon>Cactoideae</taxon>
        <taxon>Echinocereeae</taxon>
        <taxon>Carnegiea</taxon>
    </lineage>
</organism>
<dbReference type="PANTHER" id="PTHR31210:SF68">
    <property type="entry name" value="OS06G0727800 PROTEIN"/>
    <property type="match status" value="1"/>
</dbReference>
<dbReference type="PANTHER" id="PTHR31210">
    <property type="entry name" value="OS06G0731900 PROTEIN"/>
    <property type="match status" value="1"/>
</dbReference>
<sequence>MATDFEFRRHPCPANFPAKKKYVAISVAESVTDDDGISKFRRQVVSDERKSDRLQIWVTTNPRGAERLPPEIVVRESDFYLRRLWRVFLKRSDLTSKPKYLVTFTVGYDQKANIDACVKKVNGKTWSGQSELFMSVLKCRLMLSSDADISSIDDGSISVFSGRGMLNSFCIQTLWLVMTYECIFIWDEDIGVEHFNVDFMLQLFNLISMFLMMFFMGQGETESGKAPSEGYRSIPPNTGLYRYSRRNITQ</sequence>
<name>A0A9Q1KI47_9CARY</name>
<protein>
    <submittedName>
        <fullName evidence="1">Uncharacterized protein</fullName>
    </submittedName>
</protein>
<comment type="caution">
    <text evidence="1">The sequence shown here is derived from an EMBL/GenBank/DDBJ whole genome shotgun (WGS) entry which is preliminary data.</text>
</comment>
<evidence type="ECO:0000313" key="1">
    <source>
        <dbReference type="EMBL" id="KAJ8443768.1"/>
    </source>
</evidence>
<reference evidence="1" key="1">
    <citation type="submission" date="2022-04" db="EMBL/GenBank/DDBJ databases">
        <title>Carnegiea gigantea Genome sequencing and assembly v2.</title>
        <authorList>
            <person name="Copetti D."/>
            <person name="Sanderson M.J."/>
            <person name="Burquez A."/>
            <person name="Wojciechowski M.F."/>
        </authorList>
    </citation>
    <scope>NUCLEOTIDE SEQUENCE</scope>
    <source>
        <strain evidence="1">SGP5-SGP5p</strain>
        <tissue evidence="1">Aerial part</tissue>
    </source>
</reference>
<dbReference type="AlphaFoldDB" id="A0A9Q1KI47"/>
<dbReference type="Proteomes" id="UP001153076">
    <property type="component" value="Unassembled WGS sequence"/>
</dbReference>
<accession>A0A9Q1KI47</accession>
<dbReference type="EMBL" id="JAKOGI010000113">
    <property type="protein sequence ID" value="KAJ8443768.1"/>
    <property type="molecule type" value="Genomic_DNA"/>
</dbReference>
<dbReference type="Pfam" id="PF05212">
    <property type="entry name" value="DUF707"/>
    <property type="match status" value="1"/>
</dbReference>
<gene>
    <name evidence="1" type="ORF">Cgig2_029673</name>
</gene>
<dbReference type="OrthoDB" id="1747984at2759"/>
<evidence type="ECO:0000313" key="2">
    <source>
        <dbReference type="Proteomes" id="UP001153076"/>
    </source>
</evidence>
<keyword evidence="2" id="KW-1185">Reference proteome</keyword>